<evidence type="ECO:0000256" key="2">
    <source>
        <dbReference type="ARBA" id="ARBA00022771"/>
    </source>
</evidence>
<feature type="compositionally biased region" description="Acidic residues" evidence="6">
    <location>
        <begin position="28"/>
        <end position="41"/>
    </location>
</feature>
<dbReference type="PROSITE" id="PS50865">
    <property type="entry name" value="ZF_MYND_2"/>
    <property type="match status" value="1"/>
</dbReference>
<feature type="region of interest" description="Disordered" evidence="6">
    <location>
        <begin position="94"/>
        <end position="251"/>
    </location>
</feature>
<feature type="compositionally biased region" description="Gly residues" evidence="6">
    <location>
        <begin position="711"/>
        <end position="720"/>
    </location>
</feature>
<comment type="caution">
    <text evidence="8">The sequence shown here is derived from an EMBL/GenBank/DDBJ whole genome shotgun (WGS) entry which is preliminary data.</text>
</comment>
<sequence length="785" mass="86033">MNDISVKTEETVKEQPPADETPSAEPAGENEVDPLAIEDSEVGATKDPLNEEVTPEILEKAGICDENAKEEKLSENDKAECDKLVALQAERIKEELLKEDSNSPYCVEQTEVPDKEETLSQDAETPVEPEQKDSVAESVEAESEPMTVDEPAKESEEVVPEAAPKPNSPVKTPQPTRSSPPKEEAPVDKPAPMKVEADVEMNEPPQVEERPEQKDPQPKAQSVNGDIAKGNHKEDQSSKRRASEEVETESPLKKLCQEVEKTFPQHDSMINEYIQTATKNNIDEIQRHTEQLLSEIQTLRELAQKKEQEWNNILHLKKVKEEILLRLLRRKQVLSFEKAAEVNGSSERTPDPFDFLNQAKNLAIDKSDEISGLAIKQPGSTMSPMMQPVMPVTSHFNPMSGLPPPYDKAAHMQSMPKPVFQPMMMPGPMPGFPRDMNGQLPGGFNMPMGRQGPTKDVKSIIADYRQRNPEVTPRRGRRMKSILNPNMMGAPRPIAPKMDSLNSLNNLNMLFNNLDMNQKAMLERLQQIQAGGLPNGMSFKDVLVQFASMQQSAGLIPARAPDAPRDQSHPRRRAERHEETHPPHKQVERLASPSPRLPPPPPYPEISLLPVTTAQESQTSQQNSLLHGILTKAPASQTYSPTLAKLLTSPERTQAAALPTFGQAKNCGEITITPVQPTPPPAPDPQPEKPEEVVQLDDEESPDSVGSAAGSPGGSGGSGGRLVIDEAAAGPGAEAGGSPAPDAPLCQGCRRRDAQFVCAGCANQWYCSRDCQVAAWDEHSEMCSG</sequence>
<evidence type="ECO:0000256" key="1">
    <source>
        <dbReference type="ARBA" id="ARBA00022723"/>
    </source>
</evidence>
<dbReference type="Proteomes" id="UP001549921">
    <property type="component" value="Unassembled WGS sequence"/>
</dbReference>
<feature type="compositionally biased region" description="Basic and acidic residues" evidence="6">
    <location>
        <begin position="207"/>
        <end position="217"/>
    </location>
</feature>
<evidence type="ECO:0000313" key="9">
    <source>
        <dbReference type="Proteomes" id="UP001549921"/>
    </source>
</evidence>
<feature type="domain" description="MYND-type" evidence="7">
    <location>
        <begin position="746"/>
        <end position="783"/>
    </location>
</feature>
<feature type="coiled-coil region" evidence="5">
    <location>
        <begin position="282"/>
        <end position="309"/>
    </location>
</feature>
<keyword evidence="2 4" id="KW-0863">Zinc-finger</keyword>
<name>A0ABD0T870_LOXSC</name>
<protein>
    <recommendedName>
        <fullName evidence="7">MYND-type domain-containing protein</fullName>
    </recommendedName>
</protein>
<dbReference type="AlphaFoldDB" id="A0ABD0T870"/>
<feature type="compositionally biased region" description="Pro residues" evidence="6">
    <location>
        <begin position="676"/>
        <end position="685"/>
    </location>
</feature>
<gene>
    <name evidence="8" type="ORF">ABMA28_016668</name>
</gene>
<evidence type="ECO:0000313" key="8">
    <source>
        <dbReference type="EMBL" id="KAL0838567.1"/>
    </source>
</evidence>
<evidence type="ECO:0000256" key="4">
    <source>
        <dbReference type="PROSITE-ProRule" id="PRU00134"/>
    </source>
</evidence>
<feature type="compositionally biased region" description="Pro residues" evidence="6">
    <location>
        <begin position="595"/>
        <end position="604"/>
    </location>
</feature>
<feature type="region of interest" description="Disordered" evidence="6">
    <location>
        <begin position="554"/>
        <end position="607"/>
    </location>
</feature>
<dbReference type="GO" id="GO:0008270">
    <property type="term" value="F:zinc ion binding"/>
    <property type="evidence" value="ECO:0007669"/>
    <property type="project" value="UniProtKB-KW"/>
</dbReference>
<evidence type="ECO:0000256" key="6">
    <source>
        <dbReference type="SAM" id="MobiDB-lite"/>
    </source>
</evidence>
<keyword evidence="1" id="KW-0479">Metal-binding</keyword>
<feature type="compositionally biased region" description="Polar residues" evidence="6">
    <location>
        <begin position="169"/>
        <end position="179"/>
    </location>
</feature>
<reference evidence="8 9" key="1">
    <citation type="submission" date="2024-06" db="EMBL/GenBank/DDBJ databases">
        <title>A chromosome-level genome assembly of beet webworm, Loxostege sticticalis.</title>
        <authorList>
            <person name="Zhang Y."/>
        </authorList>
    </citation>
    <scope>NUCLEOTIDE SEQUENCE [LARGE SCALE GENOMIC DNA]</scope>
    <source>
        <strain evidence="8">AQ028</strain>
        <tissue evidence="8">Male pupae</tissue>
    </source>
</reference>
<feature type="compositionally biased region" description="Basic and acidic residues" evidence="6">
    <location>
        <begin position="1"/>
        <end position="13"/>
    </location>
</feature>
<dbReference type="FunFam" id="6.10.140.2220:FF:000022">
    <property type="entry name" value="Leucine-rich repeat-containing protein"/>
    <property type="match status" value="1"/>
</dbReference>
<feature type="region of interest" description="Disordered" evidence="6">
    <location>
        <begin position="1"/>
        <end position="53"/>
    </location>
</feature>
<evidence type="ECO:0000256" key="3">
    <source>
        <dbReference type="ARBA" id="ARBA00022833"/>
    </source>
</evidence>
<evidence type="ECO:0000256" key="5">
    <source>
        <dbReference type="SAM" id="Coils"/>
    </source>
</evidence>
<feature type="compositionally biased region" description="Basic and acidic residues" evidence="6">
    <location>
        <begin position="562"/>
        <end position="588"/>
    </location>
</feature>
<keyword evidence="5" id="KW-0175">Coiled coil</keyword>
<dbReference type="InterPro" id="IPR002893">
    <property type="entry name" value="Znf_MYND"/>
</dbReference>
<dbReference type="PROSITE" id="PS01360">
    <property type="entry name" value="ZF_MYND_1"/>
    <property type="match status" value="1"/>
</dbReference>
<dbReference type="Pfam" id="PF01753">
    <property type="entry name" value="zf-MYND"/>
    <property type="match status" value="1"/>
</dbReference>
<evidence type="ECO:0000259" key="7">
    <source>
        <dbReference type="PROSITE" id="PS50865"/>
    </source>
</evidence>
<keyword evidence="3" id="KW-0862">Zinc</keyword>
<dbReference type="Gene3D" id="6.10.140.2220">
    <property type="match status" value="1"/>
</dbReference>
<feature type="region of interest" description="Disordered" evidence="6">
    <location>
        <begin position="670"/>
        <end position="723"/>
    </location>
</feature>
<dbReference type="EMBL" id="JBEDNZ010000009">
    <property type="protein sequence ID" value="KAL0838567.1"/>
    <property type="molecule type" value="Genomic_DNA"/>
</dbReference>
<feature type="compositionally biased region" description="Basic and acidic residues" evidence="6">
    <location>
        <begin position="229"/>
        <end position="251"/>
    </location>
</feature>
<dbReference type="SUPFAM" id="SSF144232">
    <property type="entry name" value="HIT/MYND zinc finger-like"/>
    <property type="match status" value="1"/>
</dbReference>
<proteinExistence type="predicted"/>
<organism evidence="8 9">
    <name type="scientific">Loxostege sticticalis</name>
    <name type="common">Beet webworm moth</name>
    <dbReference type="NCBI Taxonomy" id="481309"/>
    <lineage>
        <taxon>Eukaryota</taxon>
        <taxon>Metazoa</taxon>
        <taxon>Ecdysozoa</taxon>
        <taxon>Arthropoda</taxon>
        <taxon>Hexapoda</taxon>
        <taxon>Insecta</taxon>
        <taxon>Pterygota</taxon>
        <taxon>Neoptera</taxon>
        <taxon>Endopterygota</taxon>
        <taxon>Lepidoptera</taxon>
        <taxon>Glossata</taxon>
        <taxon>Ditrysia</taxon>
        <taxon>Pyraloidea</taxon>
        <taxon>Crambidae</taxon>
        <taxon>Pyraustinae</taxon>
        <taxon>Loxostege</taxon>
    </lineage>
</organism>
<accession>A0ABD0T870</accession>